<evidence type="ECO:0000256" key="1">
    <source>
        <dbReference type="ARBA" id="ARBA00022741"/>
    </source>
</evidence>
<dbReference type="CDD" id="cd05387">
    <property type="entry name" value="BY-kinase"/>
    <property type="match status" value="1"/>
</dbReference>
<keyword evidence="8" id="KW-1185">Reference proteome</keyword>
<keyword evidence="2" id="KW-0067">ATP-binding</keyword>
<protein>
    <submittedName>
        <fullName evidence="7">Polysaccharide biosynthesis tyrosine autokinase</fullName>
    </submittedName>
</protein>
<dbReference type="InterPro" id="IPR005702">
    <property type="entry name" value="Wzc-like_C"/>
</dbReference>
<dbReference type="PANTHER" id="PTHR32309">
    <property type="entry name" value="TYROSINE-PROTEIN KINASE"/>
    <property type="match status" value="1"/>
</dbReference>
<dbReference type="GO" id="GO:0005886">
    <property type="term" value="C:plasma membrane"/>
    <property type="evidence" value="ECO:0007669"/>
    <property type="project" value="TreeGrafter"/>
</dbReference>
<feature type="region of interest" description="Disordered" evidence="4">
    <location>
        <begin position="1"/>
        <end position="20"/>
    </location>
</feature>
<dbReference type="Gene3D" id="3.40.50.300">
    <property type="entry name" value="P-loop containing nucleotide triphosphate hydrolases"/>
    <property type="match status" value="1"/>
</dbReference>
<keyword evidence="5" id="KW-1133">Transmembrane helix</keyword>
<dbReference type="SUPFAM" id="SSF52540">
    <property type="entry name" value="P-loop containing nucleoside triphosphate hydrolases"/>
    <property type="match status" value="1"/>
</dbReference>
<dbReference type="RefSeq" id="WP_281481425.1">
    <property type="nucleotide sequence ID" value="NZ_CP124543.1"/>
</dbReference>
<dbReference type="Pfam" id="PF01656">
    <property type="entry name" value="CbiA"/>
    <property type="match status" value="1"/>
</dbReference>
<feature type="domain" description="CobQ/CobB/MinD/ParA nucleotide binding" evidence="6">
    <location>
        <begin position="579"/>
        <end position="690"/>
    </location>
</feature>
<dbReference type="GO" id="GO:0004713">
    <property type="term" value="F:protein tyrosine kinase activity"/>
    <property type="evidence" value="ECO:0007669"/>
    <property type="project" value="TreeGrafter"/>
</dbReference>
<evidence type="ECO:0000256" key="3">
    <source>
        <dbReference type="SAM" id="Coils"/>
    </source>
</evidence>
<dbReference type="InterPro" id="IPR027417">
    <property type="entry name" value="P-loop_NTPase"/>
</dbReference>
<organism evidence="7 8">
    <name type="scientific">Halotia branconii CENA392</name>
    <dbReference type="NCBI Taxonomy" id="1539056"/>
    <lineage>
        <taxon>Bacteria</taxon>
        <taxon>Bacillati</taxon>
        <taxon>Cyanobacteriota</taxon>
        <taxon>Cyanophyceae</taxon>
        <taxon>Nostocales</taxon>
        <taxon>Nodulariaceae</taxon>
        <taxon>Halotia</taxon>
    </lineage>
</organism>
<keyword evidence="5" id="KW-0472">Membrane</keyword>
<dbReference type="InterPro" id="IPR002586">
    <property type="entry name" value="CobQ/CobB/MinD/ParA_Nub-bd_dom"/>
</dbReference>
<evidence type="ECO:0000256" key="2">
    <source>
        <dbReference type="ARBA" id="ARBA00022840"/>
    </source>
</evidence>
<feature type="coiled-coil region" evidence="3">
    <location>
        <begin position="201"/>
        <end position="272"/>
    </location>
</feature>
<dbReference type="EMBL" id="CP124543">
    <property type="protein sequence ID" value="WGV24095.1"/>
    <property type="molecule type" value="Genomic_DNA"/>
</dbReference>
<dbReference type="AlphaFoldDB" id="A0AAJ6NP87"/>
<accession>A0AAJ6NP87</accession>
<dbReference type="Proteomes" id="UP001223520">
    <property type="component" value="Chromosome"/>
</dbReference>
<dbReference type="KEGG" id="hbq:QI031_20115"/>
<evidence type="ECO:0000313" key="8">
    <source>
        <dbReference type="Proteomes" id="UP001223520"/>
    </source>
</evidence>
<sequence length="755" mass="84474">MENYSFNSSSSDSSSHSIPSLAQTQPIPFAEGQGDDWSFQYFLGVLRRRSLVIIGVTITMMTTVVINLTLNQKPPEYESSFQLLVEPVTDDAKAIDVVKDKSSGNSGTSGLDYESQIQVLKSPALMGSIIRTLQISYPDISYDSLINSNSLTIYQLEGTKIIEVRYRSNDPNKVKAVLDRIAKDYIDYSQAKRQTKLRQGIRFVNQKLPSIQNRVDQLQKELQIFRQKYDFVDPETQSEQIAGQISTLTNQRQSITQELAQARANLAILQGKNGRQAVLINAPLYQQLLAQVQQLDVQIATESTRLQDNNPTLQALKEKRESLVPLVRQEAQRVLDAKLAEVATQVQSLEVQSREIAKTEQTLEQKRKQWPILARQYTELQRTLQIATENLNLFLSTRETLQIQVSQTELGWQLIQPPIKPEQPVFSSDFKRNLIVGLVASILLGIGAALLLEKLDSTYHSVQALKDKVKLPLLGNIPFEQQVKNHQDRAYIHAHRNKSKLPLLGNNPFERQIETSQNRIFTQKSSIVAVQNPVSEGSYGSTVEPNQDYNHYSPNFLEALRVLYTNIQLLSSDRQIHSITISSATLGDGKSTVAFHLAQIATAMGQRVLLVDADFRQPVIHALSDLNNLWGLSNLISTNLPTQEVIRKLPSMNQLSVITAGPTPPDPTKLLSSDKMKRLMADFHNTFDLVIYDVPHLIGLADASLVAPHTDGLLMVVRMDKTNSSVLNQALDNLKISRLNVLGIVGNGEKINFSS</sequence>
<gene>
    <name evidence="7" type="ORF">QI031_20115</name>
</gene>
<feature type="transmembrane region" description="Helical" evidence="5">
    <location>
        <begin position="51"/>
        <end position="70"/>
    </location>
</feature>
<evidence type="ECO:0000256" key="4">
    <source>
        <dbReference type="SAM" id="MobiDB-lite"/>
    </source>
</evidence>
<reference evidence="7 8" key="1">
    <citation type="journal article" date="2023" name="Limnol Oceanogr Lett">
        <title>Environmental adaptations by the intertidal Antarctic cyanobacterium Halotia branconii CENA392 as revealed using long-read genome sequencing.</title>
        <authorList>
            <person name="Dextro R.B."/>
            <person name="Delbaje E."/>
            <person name="Freitas P.N.N."/>
            <person name="Geraldes V."/>
            <person name="Pinto E."/>
            <person name="Long P.F."/>
            <person name="Fiore M.F."/>
        </authorList>
    </citation>
    <scope>NUCLEOTIDE SEQUENCE [LARGE SCALE GENOMIC DNA]</scope>
    <source>
        <strain evidence="7 8">CENA392</strain>
    </source>
</reference>
<keyword evidence="1" id="KW-0547">Nucleotide-binding</keyword>
<dbReference type="PANTHER" id="PTHR32309:SF13">
    <property type="entry name" value="FERRIC ENTEROBACTIN TRANSPORT PROTEIN FEPE"/>
    <property type="match status" value="1"/>
</dbReference>
<evidence type="ECO:0000256" key="5">
    <source>
        <dbReference type="SAM" id="Phobius"/>
    </source>
</evidence>
<proteinExistence type="predicted"/>
<evidence type="ECO:0000313" key="7">
    <source>
        <dbReference type="EMBL" id="WGV24095.1"/>
    </source>
</evidence>
<name>A0AAJ6NP87_9CYAN</name>
<dbReference type="InterPro" id="IPR050445">
    <property type="entry name" value="Bact_polysacc_biosynth/exp"/>
</dbReference>
<dbReference type="NCBIfam" id="TIGR01007">
    <property type="entry name" value="eps_fam"/>
    <property type="match status" value="1"/>
</dbReference>
<keyword evidence="5" id="KW-0812">Transmembrane</keyword>
<evidence type="ECO:0000259" key="6">
    <source>
        <dbReference type="Pfam" id="PF01656"/>
    </source>
</evidence>
<dbReference type="GO" id="GO:0005524">
    <property type="term" value="F:ATP binding"/>
    <property type="evidence" value="ECO:0007669"/>
    <property type="project" value="UniProtKB-KW"/>
</dbReference>
<keyword evidence="3" id="KW-0175">Coiled coil</keyword>